<dbReference type="eggNOG" id="KOG1237">
    <property type="taxonomic scope" value="Eukaryota"/>
</dbReference>
<evidence type="ECO:0000256" key="6">
    <source>
        <dbReference type="SAM" id="Phobius"/>
    </source>
</evidence>
<evidence type="ECO:0000256" key="1">
    <source>
        <dbReference type="ARBA" id="ARBA00004141"/>
    </source>
</evidence>
<dbReference type="PANTHER" id="PTHR11654">
    <property type="entry name" value="OLIGOPEPTIDE TRANSPORTER-RELATED"/>
    <property type="match status" value="1"/>
</dbReference>
<keyword evidence="9" id="KW-1185">Reference proteome</keyword>
<evidence type="ECO:0000256" key="3">
    <source>
        <dbReference type="ARBA" id="ARBA00022692"/>
    </source>
</evidence>
<dbReference type="Gramene" id="ERN18892">
    <property type="protein sequence ID" value="ERN18892"/>
    <property type="gene ID" value="AMTR_s00067p00158200"/>
</dbReference>
<dbReference type="Proteomes" id="UP000017836">
    <property type="component" value="Unassembled WGS sequence"/>
</dbReference>
<keyword evidence="3 6" id="KW-0812">Transmembrane</keyword>
<evidence type="ECO:0000256" key="4">
    <source>
        <dbReference type="ARBA" id="ARBA00022989"/>
    </source>
</evidence>
<feature type="transmembrane region" description="Helical" evidence="6">
    <location>
        <begin position="82"/>
        <end position="103"/>
    </location>
</feature>
<reference evidence="9" key="1">
    <citation type="journal article" date="2013" name="Science">
        <title>The Amborella genome and the evolution of flowering plants.</title>
        <authorList>
            <consortium name="Amborella Genome Project"/>
        </authorList>
    </citation>
    <scope>NUCLEOTIDE SEQUENCE [LARGE SCALE GENOMIC DNA]</scope>
</reference>
<dbReference type="GO" id="GO:0022857">
    <property type="term" value="F:transmembrane transporter activity"/>
    <property type="evidence" value="ECO:0007669"/>
    <property type="project" value="InterPro"/>
</dbReference>
<dbReference type="HOGENOM" id="CLU_1613046_0_0_1"/>
<dbReference type="InterPro" id="IPR000109">
    <property type="entry name" value="POT_fam"/>
</dbReference>
<evidence type="ECO:0000313" key="9">
    <source>
        <dbReference type="Proteomes" id="UP000017836"/>
    </source>
</evidence>
<protein>
    <recommendedName>
        <fullName evidence="10">PGG domain-containing protein</fullName>
    </recommendedName>
</protein>
<keyword evidence="5 6" id="KW-0472">Membrane</keyword>
<gene>
    <name evidence="8" type="ORF">AMTR_s00067p00158200</name>
</gene>
<dbReference type="InterPro" id="IPR036259">
    <property type="entry name" value="MFS_trans_sf"/>
</dbReference>
<evidence type="ECO:0000256" key="5">
    <source>
        <dbReference type="ARBA" id="ARBA00023136"/>
    </source>
</evidence>
<feature type="chain" id="PRO_5004659038" description="PGG domain-containing protein" evidence="7">
    <location>
        <begin position="21"/>
        <end position="165"/>
    </location>
</feature>
<organism evidence="8 9">
    <name type="scientific">Amborella trichopoda</name>
    <dbReference type="NCBI Taxonomy" id="13333"/>
    <lineage>
        <taxon>Eukaryota</taxon>
        <taxon>Viridiplantae</taxon>
        <taxon>Streptophyta</taxon>
        <taxon>Embryophyta</taxon>
        <taxon>Tracheophyta</taxon>
        <taxon>Spermatophyta</taxon>
        <taxon>Magnoliopsida</taxon>
        <taxon>Amborellales</taxon>
        <taxon>Amborellaceae</taxon>
        <taxon>Amborella</taxon>
    </lineage>
</organism>
<keyword evidence="4 6" id="KW-1133">Transmembrane helix</keyword>
<accession>U5DBT3</accession>
<dbReference type="EMBL" id="KI392078">
    <property type="protein sequence ID" value="ERN18892.1"/>
    <property type="molecule type" value="Genomic_DNA"/>
</dbReference>
<comment type="similarity">
    <text evidence="2">Belongs to the major facilitator superfamily. Proton-dependent oligopeptide transporter (POT/PTR) (TC 2.A.17) family.</text>
</comment>
<evidence type="ECO:0000313" key="8">
    <source>
        <dbReference type="EMBL" id="ERN18892.1"/>
    </source>
</evidence>
<dbReference type="Gene3D" id="1.20.1250.20">
    <property type="entry name" value="MFS general substrate transporter like domains"/>
    <property type="match status" value="2"/>
</dbReference>
<sequence length="165" mass="18528">MCLLTLVVSIPALRPPACNSNNQDCTAGFALPAYTFQIGIFYCTQYVLAVGTGGTKPNNSTMGADQFDESHPKERKQKLSFFNWWMFRLLVSVCVIIVGTMFYRHKLPSGSPFTSMLRALVEASQKWDVKAPDDSKEIHELDAAYYAMKGSCRIDLTPTLRFLRT</sequence>
<dbReference type="OMA" id="WTFISAS"/>
<keyword evidence="7" id="KW-0732">Signal</keyword>
<dbReference type="Pfam" id="PF00854">
    <property type="entry name" value="PTR2"/>
    <property type="match status" value="1"/>
</dbReference>
<evidence type="ECO:0000256" key="7">
    <source>
        <dbReference type="SAM" id="SignalP"/>
    </source>
</evidence>
<dbReference type="AlphaFoldDB" id="U5DBT3"/>
<evidence type="ECO:0000256" key="2">
    <source>
        <dbReference type="ARBA" id="ARBA00005982"/>
    </source>
</evidence>
<name>U5DBT3_AMBTC</name>
<dbReference type="GO" id="GO:0016020">
    <property type="term" value="C:membrane"/>
    <property type="evidence" value="ECO:0007669"/>
    <property type="project" value="UniProtKB-SubCell"/>
</dbReference>
<evidence type="ECO:0008006" key="10">
    <source>
        <dbReference type="Google" id="ProtNLM"/>
    </source>
</evidence>
<feature type="signal peptide" evidence="7">
    <location>
        <begin position="1"/>
        <end position="20"/>
    </location>
</feature>
<proteinExistence type="inferred from homology"/>
<comment type="subcellular location">
    <subcellularLocation>
        <location evidence="1">Membrane</location>
        <topology evidence="1">Multi-pass membrane protein</topology>
    </subcellularLocation>
</comment>